<evidence type="ECO:0000256" key="6">
    <source>
        <dbReference type="ARBA" id="ARBA00022617"/>
    </source>
</evidence>
<comment type="caution">
    <text evidence="14">The sequence shown here is derived from an EMBL/GenBank/DDBJ whole genome shotgun (WGS) entry which is preliminary data.</text>
</comment>
<dbReference type="CDD" id="cd03499">
    <property type="entry name" value="SQR_TypeC_SdhC"/>
    <property type="match status" value="1"/>
</dbReference>
<evidence type="ECO:0000313" key="14">
    <source>
        <dbReference type="EMBL" id="MEN3069194.1"/>
    </source>
</evidence>
<dbReference type="PANTHER" id="PTHR10978">
    <property type="entry name" value="SUCCINATE DEHYDROGENASE CYTOCHROME B560 SUBUNIT"/>
    <property type="match status" value="1"/>
</dbReference>
<comment type="subunit">
    <text evidence="12">Part of an enzyme complex containing four subunits: a flavoprotein, an iron-sulfur protein, plus two membrane-anchoring proteins, SdhC and SdhD. The complex can form homotrimers.</text>
</comment>
<reference evidence="14 15" key="1">
    <citation type="journal article" date="2018" name="Int. J. Syst. Evol. Microbiol.">
        <title>Uliginosibacterium sediminicola sp. nov., isolated from freshwater sediment.</title>
        <authorList>
            <person name="Hwang W.M."/>
            <person name="Kim S.M."/>
            <person name="Kang K."/>
            <person name="Ahn T.Y."/>
        </authorList>
    </citation>
    <scope>NUCLEOTIDE SEQUENCE [LARGE SCALE GENOMIC DNA]</scope>
    <source>
        <strain evidence="14 15">M1-21</strain>
    </source>
</reference>
<feature type="transmembrane region" description="Helical" evidence="13">
    <location>
        <begin position="21"/>
        <end position="49"/>
    </location>
</feature>
<organism evidence="14 15">
    <name type="scientific">Uliginosibacterium sediminicola</name>
    <dbReference type="NCBI Taxonomy" id="2024550"/>
    <lineage>
        <taxon>Bacteria</taxon>
        <taxon>Pseudomonadati</taxon>
        <taxon>Pseudomonadota</taxon>
        <taxon>Betaproteobacteria</taxon>
        <taxon>Rhodocyclales</taxon>
        <taxon>Zoogloeaceae</taxon>
        <taxon>Uliginosibacterium</taxon>
    </lineage>
</organism>
<dbReference type="InterPro" id="IPR034804">
    <property type="entry name" value="SQR/QFR_C/D"/>
</dbReference>
<protein>
    <recommendedName>
        <fullName evidence="5">Succinate dehydrogenase cytochrome b556 subunit</fullName>
    </recommendedName>
</protein>
<keyword evidence="7 13" id="KW-0812">Transmembrane</keyword>
<evidence type="ECO:0000256" key="5">
    <source>
        <dbReference type="ARBA" id="ARBA00020076"/>
    </source>
</evidence>
<dbReference type="RefSeq" id="WP_345919967.1">
    <property type="nucleotide sequence ID" value="NZ_JBDIVE010000006.1"/>
</dbReference>
<evidence type="ECO:0000256" key="12">
    <source>
        <dbReference type="ARBA" id="ARBA00025912"/>
    </source>
</evidence>
<dbReference type="InterPro" id="IPR000701">
    <property type="entry name" value="SuccDH_FuR_B_TM-su"/>
</dbReference>
<evidence type="ECO:0000256" key="11">
    <source>
        <dbReference type="ARBA" id="ARBA00023136"/>
    </source>
</evidence>
<evidence type="ECO:0000313" key="15">
    <source>
        <dbReference type="Proteomes" id="UP001410394"/>
    </source>
</evidence>
<comment type="subcellular location">
    <subcellularLocation>
        <location evidence="3">Membrane</location>
    </subcellularLocation>
</comment>
<dbReference type="PANTHER" id="PTHR10978:SF5">
    <property type="entry name" value="SUCCINATE DEHYDROGENASE CYTOCHROME B560 SUBUNIT, MITOCHONDRIAL"/>
    <property type="match status" value="1"/>
</dbReference>
<keyword evidence="8" id="KW-0479">Metal-binding</keyword>
<keyword evidence="11 13" id="KW-0472">Membrane</keyword>
<keyword evidence="10" id="KW-0408">Iron</keyword>
<evidence type="ECO:0000256" key="13">
    <source>
        <dbReference type="SAM" id="Phobius"/>
    </source>
</evidence>
<keyword evidence="9 13" id="KW-1133">Transmembrane helix</keyword>
<feature type="transmembrane region" description="Helical" evidence="13">
    <location>
        <begin position="106"/>
        <end position="127"/>
    </location>
</feature>
<dbReference type="PIRSF" id="PIRSF000178">
    <property type="entry name" value="SDH_cyt_b560"/>
    <property type="match status" value="1"/>
</dbReference>
<keyword evidence="15" id="KW-1185">Reference proteome</keyword>
<keyword evidence="6" id="KW-0349">Heme</keyword>
<gene>
    <name evidence="14" type="primary">sdhC</name>
    <name evidence="14" type="ORF">ABDB84_11955</name>
</gene>
<dbReference type="Gene3D" id="1.20.1300.10">
    <property type="entry name" value="Fumarate reductase/succinate dehydrogenase, transmembrane subunit"/>
    <property type="match status" value="1"/>
</dbReference>
<feature type="transmembrane region" description="Helical" evidence="13">
    <location>
        <begin position="69"/>
        <end position="94"/>
    </location>
</feature>
<evidence type="ECO:0000256" key="2">
    <source>
        <dbReference type="ARBA" id="ARBA00004050"/>
    </source>
</evidence>
<dbReference type="Proteomes" id="UP001410394">
    <property type="component" value="Unassembled WGS sequence"/>
</dbReference>
<comment type="cofactor">
    <cofactor evidence="1">
        <name>heme</name>
        <dbReference type="ChEBI" id="CHEBI:30413"/>
    </cofactor>
</comment>
<name>A0ABU9Z043_9RHOO</name>
<evidence type="ECO:0000256" key="10">
    <source>
        <dbReference type="ARBA" id="ARBA00023004"/>
    </source>
</evidence>
<dbReference type="EMBL" id="JBDIVE010000006">
    <property type="protein sequence ID" value="MEN3069194.1"/>
    <property type="molecule type" value="Genomic_DNA"/>
</dbReference>
<dbReference type="SUPFAM" id="SSF81343">
    <property type="entry name" value="Fumarate reductase respiratory complex transmembrane subunits"/>
    <property type="match status" value="1"/>
</dbReference>
<accession>A0ABU9Z043</accession>
<comment type="function">
    <text evidence="2">Membrane-anchoring subunit of succinate dehydrogenase (SDH).</text>
</comment>
<proteinExistence type="inferred from homology"/>
<evidence type="ECO:0000256" key="4">
    <source>
        <dbReference type="ARBA" id="ARBA00007244"/>
    </source>
</evidence>
<evidence type="ECO:0000256" key="1">
    <source>
        <dbReference type="ARBA" id="ARBA00001971"/>
    </source>
</evidence>
<evidence type="ECO:0000256" key="9">
    <source>
        <dbReference type="ARBA" id="ARBA00022989"/>
    </source>
</evidence>
<evidence type="ECO:0000256" key="8">
    <source>
        <dbReference type="ARBA" id="ARBA00022723"/>
    </source>
</evidence>
<dbReference type="Pfam" id="PF01127">
    <property type="entry name" value="Sdh_cyt"/>
    <property type="match status" value="1"/>
</dbReference>
<sequence>MAEASSSKPRPKHLDLAKIRLPMPGIVSILHRISGAGLFLCLPLLVWLFGLSVGTPEQLETLRAVLGNVLVKLILLGLLWAFLHHFCAGIRFLLLDMHKGIELPTARLTAGVVLAVSLGLTVVIGVFTW</sequence>
<comment type="similarity">
    <text evidence="4">Belongs to the cytochrome b560 family.</text>
</comment>
<evidence type="ECO:0000256" key="3">
    <source>
        <dbReference type="ARBA" id="ARBA00004370"/>
    </source>
</evidence>
<dbReference type="InterPro" id="IPR014314">
    <property type="entry name" value="Succ_DH_cytb556"/>
</dbReference>
<evidence type="ECO:0000256" key="7">
    <source>
        <dbReference type="ARBA" id="ARBA00022692"/>
    </source>
</evidence>
<dbReference type="NCBIfam" id="TIGR02970">
    <property type="entry name" value="succ_dehyd_cytB"/>
    <property type="match status" value="1"/>
</dbReference>